<name>X1QVJ6_9ZZZZ</name>
<proteinExistence type="predicted"/>
<dbReference type="AlphaFoldDB" id="X1QVJ6"/>
<organism evidence="1">
    <name type="scientific">marine sediment metagenome</name>
    <dbReference type="NCBI Taxonomy" id="412755"/>
    <lineage>
        <taxon>unclassified sequences</taxon>
        <taxon>metagenomes</taxon>
        <taxon>ecological metagenomes</taxon>
    </lineage>
</organism>
<evidence type="ECO:0000313" key="1">
    <source>
        <dbReference type="EMBL" id="GAI58821.1"/>
    </source>
</evidence>
<gene>
    <name evidence="1" type="ORF">S06H3_55780</name>
</gene>
<reference evidence="1" key="1">
    <citation type="journal article" date="2014" name="Front. Microbiol.">
        <title>High frequency of phylogenetically diverse reductive dehalogenase-homologous genes in deep subseafloor sedimentary metagenomes.</title>
        <authorList>
            <person name="Kawai M."/>
            <person name="Futagami T."/>
            <person name="Toyoda A."/>
            <person name="Takaki Y."/>
            <person name="Nishi S."/>
            <person name="Hori S."/>
            <person name="Arai W."/>
            <person name="Tsubouchi T."/>
            <person name="Morono Y."/>
            <person name="Uchiyama I."/>
            <person name="Ito T."/>
            <person name="Fujiyama A."/>
            <person name="Inagaki F."/>
            <person name="Takami H."/>
        </authorList>
    </citation>
    <scope>NUCLEOTIDE SEQUENCE</scope>
    <source>
        <strain evidence="1">Expedition CK06-06</strain>
    </source>
</reference>
<comment type="caution">
    <text evidence="1">The sequence shown here is derived from an EMBL/GenBank/DDBJ whole genome shotgun (WGS) entry which is preliminary data.</text>
</comment>
<protein>
    <submittedName>
        <fullName evidence="1">Uncharacterized protein</fullName>
    </submittedName>
</protein>
<accession>X1QVJ6</accession>
<dbReference type="EMBL" id="BARV01035793">
    <property type="protein sequence ID" value="GAI58821.1"/>
    <property type="molecule type" value="Genomic_DNA"/>
</dbReference>
<sequence>MRKSKREGTTRQIGATTSKRELAERKKLINERLLYLSHCRQRFSANAYDPDRDLALVMFQEYALDYYSVSTVEWLGYRRYIQQVLWRLSTQELREWLDVDSLKVICEKEKQKANKALAEETEAHVKEYEKIMKEAGVAIPWKKGKG</sequence>